<dbReference type="Proteomes" id="UP001056384">
    <property type="component" value="Chromosome 12"/>
</dbReference>
<evidence type="ECO:0000313" key="9">
    <source>
        <dbReference type="EMBL" id="USW59217.1"/>
    </source>
</evidence>
<keyword evidence="2" id="KW-0813">Transport</keyword>
<feature type="transmembrane region" description="Helical" evidence="7">
    <location>
        <begin position="391"/>
        <end position="409"/>
    </location>
</feature>
<proteinExistence type="predicted"/>
<dbReference type="GO" id="GO:0022857">
    <property type="term" value="F:transmembrane transporter activity"/>
    <property type="evidence" value="ECO:0007669"/>
    <property type="project" value="InterPro"/>
</dbReference>
<evidence type="ECO:0000256" key="6">
    <source>
        <dbReference type="SAM" id="MobiDB-lite"/>
    </source>
</evidence>
<organism evidence="9 10">
    <name type="scientific">Septoria linicola</name>
    <dbReference type="NCBI Taxonomy" id="215465"/>
    <lineage>
        <taxon>Eukaryota</taxon>
        <taxon>Fungi</taxon>
        <taxon>Dikarya</taxon>
        <taxon>Ascomycota</taxon>
        <taxon>Pezizomycotina</taxon>
        <taxon>Dothideomycetes</taxon>
        <taxon>Dothideomycetidae</taxon>
        <taxon>Mycosphaerellales</taxon>
        <taxon>Mycosphaerellaceae</taxon>
        <taxon>Septoria</taxon>
    </lineage>
</organism>
<evidence type="ECO:0000256" key="4">
    <source>
        <dbReference type="ARBA" id="ARBA00022989"/>
    </source>
</evidence>
<dbReference type="Pfam" id="PF06609">
    <property type="entry name" value="TRI12"/>
    <property type="match status" value="1"/>
</dbReference>
<dbReference type="PANTHER" id="PTHR23501">
    <property type="entry name" value="MAJOR FACILITATOR SUPERFAMILY"/>
    <property type="match status" value="1"/>
</dbReference>
<feature type="transmembrane region" description="Helical" evidence="7">
    <location>
        <begin position="356"/>
        <end position="379"/>
    </location>
</feature>
<feature type="transmembrane region" description="Helical" evidence="7">
    <location>
        <begin position="177"/>
        <end position="197"/>
    </location>
</feature>
<feature type="transmembrane region" description="Helical" evidence="7">
    <location>
        <begin position="250"/>
        <end position="272"/>
    </location>
</feature>
<keyword evidence="3 7" id="KW-0812">Transmembrane</keyword>
<feature type="transmembrane region" description="Helical" evidence="7">
    <location>
        <begin position="209"/>
        <end position="230"/>
    </location>
</feature>
<dbReference type="InterPro" id="IPR020846">
    <property type="entry name" value="MFS_dom"/>
</dbReference>
<evidence type="ECO:0000259" key="8">
    <source>
        <dbReference type="PROSITE" id="PS50850"/>
    </source>
</evidence>
<keyword evidence="4 7" id="KW-1133">Transmembrane helix</keyword>
<feature type="region of interest" description="Disordered" evidence="6">
    <location>
        <begin position="1"/>
        <end position="20"/>
    </location>
</feature>
<name>A0A9Q9B8F6_9PEZI</name>
<dbReference type="PANTHER" id="PTHR23501:SF195">
    <property type="entry name" value="PEP5"/>
    <property type="match status" value="1"/>
</dbReference>
<feature type="transmembrane region" description="Helical" evidence="7">
    <location>
        <begin position="118"/>
        <end position="140"/>
    </location>
</feature>
<dbReference type="OrthoDB" id="4161376at2759"/>
<dbReference type="SUPFAM" id="SSF103473">
    <property type="entry name" value="MFS general substrate transporter"/>
    <property type="match status" value="1"/>
</dbReference>
<evidence type="ECO:0000256" key="1">
    <source>
        <dbReference type="ARBA" id="ARBA00004141"/>
    </source>
</evidence>
<evidence type="ECO:0000313" key="10">
    <source>
        <dbReference type="Proteomes" id="UP001056384"/>
    </source>
</evidence>
<dbReference type="GO" id="GO:0005886">
    <property type="term" value="C:plasma membrane"/>
    <property type="evidence" value="ECO:0007669"/>
    <property type="project" value="TreeGrafter"/>
</dbReference>
<dbReference type="Gene3D" id="1.20.1250.20">
    <property type="entry name" value="MFS general substrate transporter like domains"/>
    <property type="match status" value="1"/>
</dbReference>
<feature type="transmembrane region" description="Helical" evidence="7">
    <location>
        <begin position="146"/>
        <end position="165"/>
    </location>
</feature>
<dbReference type="EMBL" id="CP099429">
    <property type="protein sequence ID" value="USW59217.1"/>
    <property type="molecule type" value="Genomic_DNA"/>
</dbReference>
<feature type="transmembrane region" description="Helical" evidence="7">
    <location>
        <begin position="278"/>
        <end position="299"/>
    </location>
</feature>
<reference evidence="9" key="1">
    <citation type="submission" date="2022-06" db="EMBL/GenBank/DDBJ databases">
        <title>Complete genome sequences of two strains of the flax pathogen Septoria linicola.</title>
        <authorList>
            <person name="Lapalu N."/>
            <person name="Simon A."/>
            <person name="Demenou B."/>
            <person name="Paumier D."/>
            <person name="Guillot M.-P."/>
            <person name="Gout L."/>
            <person name="Valade R."/>
        </authorList>
    </citation>
    <scope>NUCLEOTIDE SEQUENCE</scope>
    <source>
        <strain evidence="9">SE15195</strain>
    </source>
</reference>
<sequence>MASVYVTEGTTSQDFSDGRGINSIEKSQAVSDGTPTKETFEDESPAPVVTVKTWIVCVVGYGLSFWPVPVLSAIGAEVATDLGDPTANAWYVSAWTIAITISFLWFGPLTDLLGRRWFLVGGNFITFIGHIVVGSAKYSSNGANQITAGMTIIGFGGALCQMAAFSLPELLPNAWRHIGVVIADLVVYITVIVAPVTARFAYQYGTWDWNFWGMANFQFLSFLGLLLLYFPPAHPSGEATSRVMKDIDYLGIASSGPGIVLVLMGIVWAGSYESSNPHVVATLVVGFAFIIAFALWEHFGKLKHPLAPRHIFTSSNGRDFLAPAIALGVINMTYYAASILWPTMITKFYTSGGTDWRYAVILSLPQGFGILLGAAGLTLFGSKIRHWQWQLTASTFIMVLLGSLLGLVTPTNKGTMIALLFLSQVGFG</sequence>
<gene>
    <name evidence="9" type="ORF">Slin15195_G125360</name>
</gene>
<keyword evidence="5 7" id="KW-0472">Membrane</keyword>
<dbReference type="AlphaFoldDB" id="A0A9Q9B8F6"/>
<evidence type="ECO:0000256" key="5">
    <source>
        <dbReference type="ARBA" id="ARBA00023136"/>
    </source>
</evidence>
<protein>
    <submittedName>
        <fullName evidence="9">Major facilitator transporter Str1/Tri12, major facilitator superfamily</fullName>
    </submittedName>
</protein>
<dbReference type="PROSITE" id="PS50850">
    <property type="entry name" value="MFS"/>
    <property type="match status" value="1"/>
</dbReference>
<evidence type="ECO:0000256" key="2">
    <source>
        <dbReference type="ARBA" id="ARBA00022448"/>
    </source>
</evidence>
<evidence type="ECO:0000256" key="3">
    <source>
        <dbReference type="ARBA" id="ARBA00022692"/>
    </source>
</evidence>
<feature type="transmembrane region" description="Helical" evidence="7">
    <location>
        <begin position="320"/>
        <end position="344"/>
    </location>
</feature>
<evidence type="ECO:0000256" key="7">
    <source>
        <dbReference type="SAM" id="Phobius"/>
    </source>
</evidence>
<feature type="transmembrane region" description="Helical" evidence="7">
    <location>
        <begin position="54"/>
        <end position="76"/>
    </location>
</feature>
<keyword evidence="10" id="KW-1185">Reference proteome</keyword>
<dbReference type="InterPro" id="IPR036259">
    <property type="entry name" value="MFS_trans_sf"/>
</dbReference>
<comment type="subcellular location">
    <subcellularLocation>
        <location evidence="1">Membrane</location>
        <topology evidence="1">Multi-pass membrane protein</topology>
    </subcellularLocation>
</comment>
<dbReference type="InterPro" id="IPR010573">
    <property type="entry name" value="MFS_Str1/Tri12-like"/>
</dbReference>
<accession>A0A9Q9B8F6</accession>
<feature type="transmembrane region" description="Helical" evidence="7">
    <location>
        <begin position="88"/>
        <end position="106"/>
    </location>
</feature>
<feature type="domain" description="Major facilitator superfamily (MFS) profile" evidence="8">
    <location>
        <begin position="53"/>
        <end position="428"/>
    </location>
</feature>